<dbReference type="Gene3D" id="1.20.140.10">
    <property type="entry name" value="Butyryl-CoA Dehydrogenase, subunit A, domain 3"/>
    <property type="match status" value="1"/>
</dbReference>
<evidence type="ECO:0000313" key="9">
    <source>
        <dbReference type="EMBL" id="WGD39652.1"/>
    </source>
</evidence>
<dbReference type="InterPro" id="IPR009075">
    <property type="entry name" value="AcylCo_DH/oxidase_C"/>
</dbReference>
<dbReference type="RefSeq" id="WP_279332667.1">
    <property type="nucleotide sequence ID" value="NZ_CP121682.1"/>
</dbReference>
<feature type="domain" description="Acyl-CoA dehydrogenase/oxidase N-terminal" evidence="8">
    <location>
        <begin position="30"/>
        <end position="110"/>
    </location>
</feature>
<dbReference type="Pfam" id="PF02771">
    <property type="entry name" value="Acyl-CoA_dh_N"/>
    <property type="match status" value="1"/>
</dbReference>
<accession>A0ABY8K058</accession>
<dbReference type="SUPFAM" id="SSF56645">
    <property type="entry name" value="Acyl-CoA dehydrogenase NM domain-like"/>
    <property type="match status" value="1"/>
</dbReference>
<dbReference type="InterPro" id="IPR036250">
    <property type="entry name" value="AcylCo_DH-like_C"/>
</dbReference>
<evidence type="ECO:0000313" key="10">
    <source>
        <dbReference type="Proteomes" id="UP001216440"/>
    </source>
</evidence>
<evidence type="ECO:0000256" key="4">
    <source>
        <dbReference type="ARBA" id="ARBA00022827"/>
    </source>
</evidence>
<comment type="similarity">
    <text evidence="2">Belongs to the acyl-CoA dehydrogenase family.</text>
</comment>
<evidence type="ECO:0000256" key="5">
    <source>
        <dbReference type="ARBA" id="ARBA00023002"/>
    </source>
</evidence>
<feature type="region of interest" description="Disordered" evidence="6">
    <location>
        <begin position="1"/>
        <end position="27"/>
    </location>
</feature>
<evidence type="ECO:0000256" key="1">
    <source>
        <dbReference type="ARBA" id="ARBA00001974"/>
    </source>
</evidence>
<dbReference type="Pfam" id="PF00441">
    <property type="entry name" value="Acyl-CoA_dh_1"/>
    <property type="match status" value="1"/>
</dbReference>
<evidence type="ECO:0000259" key="7">
    <source>
        <dbReference type="Pfam" id="PF00441"/>
    </source>
</evidence>
<keyword evidence="4" id="KW-0274">FAD</keyword>
<dbReference type="InterPro" id="IPR037069">
    <property type="entry name" value="AcylCoA_DH/ox_N_sf"/>
</dbReference>
<sequence>MSGIETTDSGTTQNMTEPMNQTPTTVDPDLRAMMRDVLGGDMTERLSQAITGVKLDKTLWRQLSDLGLTSLTAPEAEGGSGASWLEAAALLGESAAAARHLPLAETDLLAGWLLRTAGLPVEDPTVPRTVALLDEGGAADSVPWLQDAERVVVVAPSGHDFSVVELGDTELRSITETAPAPTNSGQQRAHLRLIGPLPAGTAVPAAIVEQLRLRGALARAAQCVGAIDRAVDLCIEHTSVRVQFGRPLARFQAVQQLVADAAAQAALARAAVDAAVLEAAATDLAGGAAPGRVAVARSCVGHAASVVVRNAHQVHGAIGTTQEHPLQLFTLPVLDWRSEFGTTRSFDRRLGELLRRDPTALWDVVLGRGGAA</sequence>
<dbReference type="PANTHER" id="PTHR43884">
    <property type="entry name" value="ACYL-COA DEHYDROGENASE"/>
    <property type="match status" value="1"/>
</dbReference>
<protein>
    <submittedName>
        <fullName evidence="9">Acyl-CoA/acyl-ACP dehydrogenase</fullName>
        <ecNumber evidence="9">1.-.-.-</ecNumber>
    </submittedName>
</protein>
<keyword evidence="3" id="KW-0285">Flavoprotein</keyword>
<proteinExistence type="inferred from homology"/>
<dbReference type="EMBL" id="CP121682">
    <property type="protein sequence ID" value="WGD39652.1"/>
    <property type="molecule type" value="Genomic_DNA"/>
</dbReference>
<reference evidence="9 10" key="1">
    <citation type="submission" date="2023-03" db="EMBL/GenBank/DDBJ databases">
        <authorList>
            <person name="Mo P."/>
        </authorList>
    </citation>
    <scope>NUCLEOTIDE SEQUENCE [LARGE SCALE GENOMIC DNA]</scope>
    <source>
        <strain evidence="9 10">HUAS 5</strain>
    </source>
</reference>
<dbReference type="InterPro" id="IPR013786">
    <property type="entry name" value="AcylCoA_DH/ox_N"/>
</dbReference>
<keyword evidence="10" id="KW-1185">Reference proteome</keyword>
<keyword evidence="5 9" id="KW-0560">Oxidoreductase</keyword>
<feature type="compositionally biased region" description="Polar residues" evidence="6">
    <location>
        <begin position="1"/>
        <end position="25"/>
    </location>
</feature>
<evidence type="ECO:0000259" key="8">
    <source>
        <dbReference type="Pfam" id="PF02771"/>
    </source>
</evidence>
<evidence type="ECO:0000256" key="6">
    <source>
        <dbReference type="SAM" id="MobiDB-lite"/>
    </source>
</evidence>
<dbReference type="Proteomes" id="UP001216440">
    <property type="component" value="Chromosome"/>
</dbReference>
<name>A0ABY8K058_9ACTN</name>
<dbReference type="GO" id="GO:0016491">
    <property type="term" value="F:oxidoreductase activity"/>
    <property type="evidence" value="ECO:0007669"/>
    <property type="project" value="UniProtKB-KW"/>
</dbReference>
<dbReference type="PANTHER" id="PTHR43884:SF20">
    <property type="entry name" value="ACYL-COA DEHYDROGENASE FADE28"/>
    <property type="match status" value="1"/>
</dbReference>
<comment type="cofactor">
    <cofactor evidence="1">
        <name>FAD</name>
        <dbReference type="ChEBI" id="CHEBI:57692"/>
    </cofactor>
</comment>
<evidence type="ECO:0000256" key="2">
    <source>
        <dbReference type="ARBA" id="ARBA00009347"/>
    </source>
</evidence>
<organism evidence="9 10">
    <name type="scientific">Streptomyces cathayae</name>
    <dbReference type="NCBI Taxonomy" id="3031124"/>
    <lineage>
        <taxon>Bacteria</taxon>
        <taxon>Bacillati</taxon>
        <taxon>Actinomycetota</taxon>
        <taxon>Actinomycetes</taxon>
        <taxon>Kitasatosporales</taxon>
        <taxon>Streptomycetaceae</taxon>
        <taxon>Streptomyces</taxon>
    </lineage>
</organism>
<feature type="domain" description="Acyl-CoA dehydrogenase/oxidase C-terminal" evidence="7">
    <location>
        <begin position="216"/>
        <end position="330"/>
    </location>
</feature>
<dbReference type="EC" id="1.-.-.-" evidence="9"/>
<dbReference type="SUPFAM" id="SSF47203">
    <property type="entry name" value="Acyl-CoA dehydrogenase C-terminal domain-like"/>
    <property type="match status" value="1"/>
</dbReference>
<evidence type="ECO:0000256" key="3">
    <source>
        <dbReference type="ARBA" id="ARBA00022630"/>
    </source>
</evidence>
<dbReference type="Gene3D" id="1.10.540.10">
    <property type="entry name" value="Acyl-CoA dehydrogenase/oxidase, N-terminal domain"/>
    <property type="match status" value="1"/>
</dbReference>
<dbReference type="InterPro" id="IPR009100">
    <property type="entry name" value="AcylCoA_DH/oxidase_NM_dom_sf"/>
</dbReference>
<gene>
    <name evidence="9" type="ORF">PYS65_05610</name>
</gene>